<keyword evidence="1" id="KW-0812">Transmembrane</keyword>
<accession>A0A7T5RK17</accession>
<dbReference type="EMBL" id="CP066690">
    <property type="protein sequence ID" value="QQG45575.1"/>
    <property type="molecule type" value="Genomic_DNA"/>
</dbReference>
<proteinExistence type="predicted"/>
<name>A0A7T5RK17_9BACT</name>
<dbReference type="AlphaFoldDB" id="A0A7T5RK17"/>
<feature type="transmembrane region" description="Helical" evidence="1">
    <location>
        <begin position="9"/>
        <end position="30"/>
    </location>
</feature>
<reference evidence="2 3" key="1">
    <citation type="submission" date="2020-07" db="EMBL/GenBank/DDBJ databases">
        <title>Huge and variable diversity of episymbiotic CPR bacteria and DPANN archaea in groundwater ecosystems.</title>
        <authorList>
            <person name="He C.Y."/>
            <person name="Keren R."/>
            <person name="Whittaker M."/>
            <person name="Farag I.F."/>
            <person name="Doudna J."/>
            <person name="Cate J.H.D."/>
            <person name="Banfield J.F."/>
        </authorList>
    </citation>
    <scope>NUCLEOTIDE SEQUENCE [LARGE SCALE GENOMIC DNA]</scope>
    <source>
        <strain evidence="2">NC_groundwater_541_Ag_S-0.1um_46_50</strain>
    </source>
</reference>
<evidence type="ECO:0000313" key="3">
    <source>
        <dbReference type="Proteomes" id="UP000595618"/>
    </source>
</evidence>
<protein>
    <submittedName>
        <fullName evidence="2">Uncharacterized protein</fullName>
    </submittedName>
</protein>
<gene>
    <name evidence="2" type="ORF">HYW89_01460</name>
</gene>
<evidence type="ECO:0000256" key="1">
    <source>
        <dbReference type="SAM" id="Phobius"/>
    </source>
</evidence>
<evidence type="ECO:0000313" key="2">
    <source>
        <dbReference type="EMBL" id="QQG45575.1"/>
    </source>
</evidence>
<dbReference type="Proteomes" id="UP000595618">
    <property type="component" value="Chromosome"/>
</dbReference>
<sequence length="180" mass="20585">MNSHEYKKIIIYTSVVVFLAVGFLLFFLWLGNSVREASENIKKTKAGIVLLEEERKSARVSTKFLEDRVKDFSRIEAFTVDRERPVAFIEFLEGMAKKTNNLMALDFDEIKSKGKALFFRVTIDGSESSTRQYLRLLELAPFEIRPEELIFQKLGRETTASSKTIGPASRIILLISVRAL</sequence>
<organism evidence="2 3">
    <name type="scientific">Candidatus Sungiibacteriota bacterium</name>
    <dbReference type="NCBI Taxonomy" id="2750080"/>
    <lineage>
        <taxon>Bacteria</taxon>
        <taxon>Candidatus Sungiibacteriota</taxon>
    </lineage>
</organism>
<keyword evidence="1" id="KW-1133">Transmembrane helix</keyword>
<keyword evidence="1" id="KW-0472">Membrane</keyword>